<evidence type="ECO:0000256" key="3">
    <source>
        <dbReference type="ARBA" id="ARBA00023002"/>
    </source>
</evidence>
<evidence type="ECO:0000313" key="8">
    <source>
        <dbReference type="Proteomes" id="UP001305606"/>
    </source>
</evidence>
<accession>A0ABY9V6P0</accession>
<organism evidence="7 8">
    <name type="scientific">Streptomyces luomodiensis</name>
    <dbReference type="NCBI Taxonomy" id="3026192"/>
    <lineage>
        <taxon>Bacteria</taxon>
        <taxon>Bacillati</taxon>
        <taxon>Actinomycetota</taxon>
        <taxon>Actinomycetes</taxon>
        <taxon>Kitasatosporales</taxon>
        <taxon>Streptomycetaceae</taxon>
        <taxon>Streptomyces</taxon>
    </lineage>
</organism>
<dbReference type="SUPFAM" id="SSF52833">
    <property type="entry name" value="Thioredoxin-like"/>
    <property type="match status" value="1"/>
</dbReference>
<keyword evidence="3" id="KW-0560">Oxidoreductase</keyword>
<keyword evidence="5" id="KW-0676">Redox-active center</keyword>
<evidence type="ECO:0000256" key="4">
    <source>
        <dbReference type="ARBA" id="ARBA00023157"/>
    </source>
</evidence>
<dbReference type="PROSITE" id="PS51352">
    <property type="entry name" value="THIOREDOXIN_2"/>
    <property type="match status" value="1"/>
</dbReference>
<gene>
    <name evidence="7" type="ORF">PS467_35800</name>
</gene>
<feature type="domain" description="Thioredoxin" evidence="6">
    <location>
        <begin position="26"/>
        <end position="244"/>
    </location>
</feature>
<evidence type="ECO:0000256" key="5">
    <source>
        <dbReference type="ARBA" id="ARBA00023284"/>
    </source>
</evidence>
<name>A0ABY9V6P0_9ACTN</name>
<comment type="similarity">
    <text evidence="1">Belongs to the thioredoxin family. DsbA subfamily.</text>
</comment>
<dbReference type="PANTHER" id="PTHR13887:SF14">
    <property type="entry name" value="DISULFIDE BOND FORMATION PROTEIN D"/>
    <property type="match status" value="1"/>
</dbReference>
<dbReference type="PANTHER" id="PTHR13887">
    <property type="entry name" value="GLUTATHIONE S-TRANSFERASE KAPPA"/>
    <property type="match status" value="1"/>
</dbReference>
<dbReference type="Proteomes" id="UP001305606">
    <property type="component" value="Chromosome"/>
</dbReference>
<reference evidence="7 8" key="1">
    <citation type="submission" date="2023-02" db="EMBL/GenBank/DDBJ databases">
        <title>Streptomyces sp. SCA4-21 with antifungal activity against Fusarium oxysporum f. sp. cubense, Streptomyces sp. SCA2-17 with antifungal activity against Fusarium oxysporum f. sp. cubense.</title>
        <authorList>
            <person name="Qi D."/>
        </authorList>
    </citation>
    <scope>NUCLEOTIDE SEQUENCE [LARGE SCALE GENOMIC DNA]</scope>
    <source>
        <strain evidence="7 8">SCA4-21</strain>
    </source>
</reference>
<keyword evidence="8" id="KW-1185">Reference proteome</keyword>
<protein>
    <submittedName>
        <fullName evidence="7">DsbA family protein</fullName>
    </submittedName>
</protein>
<dbReference type="RefSeq" id="WP_311038703.1">
    <property type="nucleotide sequence ID" value="NZ_CP117522.1"/>
</dbReference>
<sequence length="247" mass="26128">MPSSSSPATHVRRRGRTLAAVAAGLTAVGAVVLAFTLDAGPSGGASHNSPVAGTSTPDARSGALLALARRDADDPLALGRADAPVVMIEYSDFQCPYCGKFARGTEPELVRSYVDKGLLRIEWRNFPIFGAESEQAARAAWAAGQQGRFWEFHDEAYRTTHKKNTGAFSAGKLTDMARAAGVADIGEFRADMASDKADTAIRRDREEGYDLGVTSTPAFLVNDVPVLGAQPADTFKQVIEAAAKAAR</sequence>
<dbReference type="Gene3D" id="3.40.30.10">
    <property type="entry name" value="Glutaredoxin"/>
    <property type="match status" value="1"/>
</dbReference>
<dbReference type="InterPro" id="IPR036249">
    <property type="entry name" value="Thioredoxin-like_sf"/>
</dbReference>
<keyword evidence="4" id="KW-1015">Disulfide bond</keyword>
<dbReference type="InterPro" id="IPR013766">
    <property type="entry name" value="Thioredoxin_domain"/>
</dbReference>
<dbReference type="EMBL" id="CP117522">
    <property type="protein sequence ID" value="WNF00307.1"/>
    <property type="molecule type" value="Genomic_DNA"/>
</dbReference>
<evidence type="ECO:0000256" key="1">
    <source>
        <dbReference type="ARBA" id="ARBA00005791"/>
    </source>
</evidence>
<evidence type="ECO:0000256" key="2">
    <source>
        <dbReference type="ARBA" id="ARBA00022729"/>
    </source>
</evidence>
<dbReference type="InterPro" id="IPR012336">
    <property type="entry name" value="Thioredoxin-like_fold"/>
</dbReference>
<keyword evidence="2" id="KW-0732">Signal</keyword>
<evidence type="ECO:0000313" key="7">
    <source>
        <dbReference type="EMBL" id="WNF00307.1"/>
    </source>
</evidence>
<proteinExistence type="inferred from homology"/>
<dbReference type="Pfam" id="PF13462">
    <property type="entry name" value="Thioredoxin_4"/>
    <property type="match status" value="1"/>
</dbReference>
<evidence type="ECO:0000259" key="6">
    <source>
        <dbReference type="PROSITE" id="PS51352"/>
    </source>
</evidence>